<keyword evidence="2" id="KW-1185">Reference proteome</keyword>
<evidence type="ECO:0000313" key="1">
    <source>
        <dbReference type="EMBL" id="CAI6352734.1"/>
    </source>
</evidence>
<dbReference type="EMBL" id="CARXXK010000002">
    <property type="protein sequence ID" value="CAI6352734.1"/>
    <property type="molecule type" value="Genomic_DNA"/>
</dbReference>
<accession>A0AAV0WA91</accession>
<protein>
    <submittedName>
        <fullName evidence="1">Uncharacterized protein</fullName>
    </submittedName>
</protein>
<name>A0AAV0WA91_9HEMI</name>
<dbReference type="Gene3D" id="2.130.10.10">
    <property type="entry name" value="YVTN repeat-like/Quinoprotein amine dehydrogenase"/>
    <property type="match status" value="2"/>
</dbReference>
<reference evidence="1 2" key="1">
    <citation type="submission" date="2023-01" db="EMBL/GenBank/DDBJ databases">
        <authorList>
            <person name="Whitehead M."/>
        </authorList>
    </citation>
    <scope>NUCLEOTIDE SEQUENCE [LARGE SCALE GENOMIC DNA]</scope>
</reference>
<organism evidence="1 2">
    <name type="scientific">Macrosiphum euphorbiae</name>
    <name type="common">potato aphid</name>
    <dbReference type="NCBI Taxonomy" id="13131"/>
    <lineage>
        <taxon>Eukaryota</taxon>
        <taxon>Metazoa</taxon>
        <taxon>Ecdysozoa</taxon>
        <taxon>Arthropoda</taxon>
        <taxon>Hexapoda</taxon>
        <taxon>Insecta</taxon>
        <taxon>Pterygota</taxon>
        <taxon>Neoptera</taxon>
        <taxon>Paraneoptera</taxon>
        <taxon>Hemiptera</taxon>
        <taxon>Sternorrhyncha</taxon>
        <taxon>Aphidomorpha</taxon>
        <taxon>Aphidoidea</taxon>
        <taxon>Aphididae</taxon>
        <taxon>Macrosiphini</taxon>
        <taxon>Macrosiphum</taxon>
    </lineage>
</organism>
<dbReference type="Proteomes" id="UP001160148">
    <property type="component" value="Unassembled WGS sequence"/>
</dbReference>
<evidence type="ECO:0000313" key="2">
    <source>
        <dbReference type="Proteomes" id="UP001160148"/>
    </source>
</evidence>
<dbReference type="InterPro" id="IPR015943">
    <property type="entry name" value="WD40/YVTN_repeat-like_dom_sf"/>
</dbReference>
<sequence>MTANVFFGSSPSLEIEPKFVFGLNSNVPGNCLYWKNDVIVYPAMSVIVIYNLKNNTQRFINLTEGPRNAITAMALNTN</sequence>
<proteinExistence type="predicted"/>
<comment type="caution">
    <text evidence="1">The sequence shown here is derived from an EMBL/GenBank/DDBJ whole genome shotgun (WGS) entry which is preliminary data.</text>
</comment>
<gene>
    <name evidence="1" type="ORF">MEUPH1_LOCUS8937</name>
</gene>
<dbReference type="AlphaFoldDB" id="A0AAV0WA91"/>